<name>A0ACC2U284_9FUNG</name>
<organism evidence="1 2">
    <name type="scientific">Entomophthora muscae</name>
    <dbReference type="NCBI Taxonomy" id="34485"/>
    <lineage>
        <taxon>Eukaryota</taxon>
        <taxon>Fungi</taxon>
        <taxon>Fungi incertae sedis</taxon>
        <taxon>Zoopagomycota</taxon>
        <taxon>Entomophthoromycotina</taxon>
        <taxon>Entomophthoromycetes</taxon>
        <taxon>Entomophthorales</taxon>
        <taxon>Entomophthoraceae</taxon>
        <taxon>Entomophthora</taxon>
    </lineage>
</organism>
<accession>A0ACC2U284</accession>
<gene>
    <name evidence="1" type="ORF">DSO57_1018137</name>
</gene>
<proteinExistence type="predicted"/>
<comment type="caution">
    <text evidence="1">The sequence shown here is derived from an EMBL/GenBank/DDBJ whole genome shotgun (WGS) entry which is preliminary data.</text>
</comment>
<protein>
    <submittedName>
        <fullName evidence="1">Uncharacterized protein</fullName>
    </submittedName>
</protein>
<evidence type="ECO:0000313" key="1">
    <source>
        <dbReference type="EMBL" id="KAJ9081115.1"/>
    </source>
</evidence>
<evidence type="ECO:0000313" key="2">
    <source>
        <dbReference type="Proteomes" id="UP001165960"/>
    </source>
</evidence>
<dbReference type="EMBL" id="QTSX02001498">
    <property type="protein sequence ID" value="KAJ9081115.1"/>
    <property type="molecule type" value="Genomic_DNA"/>
</dbReference>
<reference evidence="1" key="1">
    <citation type="submission" date="2022-04" db="EMBL/GenBank/DDBJ databases">
        <title>Genome of the entomopathogenic fungus Entomophthora muscae.</title>
        <authorList>
            <person name="Elya C."/>
            <person name="Lovett B.R."/>
            <person name="Lee E."/>
            <person name="Macias A.M."/>
            <person name="Hajek A.E."/>
            <person name="De Bivort B.L."/>
            <person name="Kasson M.T."/>
            <person name="De Fine Licht H.H."/>
            <person name="Stajich J.E."/>
        </authorList>
    </citation>
    <scope>NUCLEOTIDE SEQUENCE</scope>
    <source>
        <strain evidence="1">Berkeley</strain>
    </source>
</reference>
<keyword evidence="2" id="KW-1185">Reference proteome</keyword>
<dbReference type="Proteomes" id="UP001165960">
    <property type="component" value="Unassembled WGS sequence"/>
</dbReference>
<sequence length="129" mass="14455">MGACNWNFFVGASKCQFHASQFCSSSPILETENCVTSQCPEFHAEDALMIYQIWVVIPHHLEMASYYPAISVTLGVASMLLGDALDWFGKATAEDIEFCLDYAKFEAELMATGKDCNNRYYTLNSLLEI</sequence>